<reference evidence="1" key="1">
    <citation type="submission" date="2023-05" db="EMBL/GenBank/DDBJ databases">
        <authorList>
            <consortium name="ELIXIR-Norway"/>
        </authorList>
    </citation>
    <scope>NUCLEOTIDE SEQUENCE</scope>
</reference>
<organism evidence="1 2">
    <name type="scientific">Rangifer tarandus platyrhynchus</name>
    <name type="common">Svalbard reindeer</name>
    <dbReference type="NCBI Taxonomy" id="3082113"/>
    <lineage>
        <taxon>Eukaryota</taxon>
        <taxon>Metazoa</taxon>
        <taxon>Chordata</taxon>
        <taxon>Craniata</taxon>
        <taxon>Vertebrata</taxon>
        <taxon>Euteleostomi</taxon>
        <taxon>Mammalia</taxon>
        <taxon>Eutheria</taxon>
        <taxon>Laurasiatheria</taxon>
        <taxon>Artiodactyla</taxon>
        <taxon>Ruminantia</taxon>
        <taxon>Pecora</taxon>
        <taxon>Cervidae</taxon>
        <taxon>Odocoileinae</taxon>
        <taxon>Rangifer</taxon>
    </lineage>
</organism>
<protein>
    <submittedName>
        <fullName evidence="1">Uncharacterized protein</fullName>
    </submittedName>
</protein>
<evidence type="ECO:0000313" key="1">
    <source>
        <dbReference type="EMBL" id="CAI9713654.1"/>
    </source>
</evidence>
<gene>
    <name evidence="1" type="ORF">MRATA1EN3_LOCUS24867</name>
</gene>
<evidence type="ECO:0000313" key="2">
    <source>
        <dbReference type="Proteomes" id="UP001162501"/>
    </source>
</evidence>
<proteinExistence type="predicted"/>
<dbReference type="EMBL" id="OX596093">
    <property type="protein sequence ID" value="CAI9713654.1"/>
    <property type="molecule type" value="Genomic_DNA"/>
</dbReference>
<sequence>MSMPGRTSRDQRTGFVAQTERELGRRGDTASRLGSDGREEQDWAEAGAPVGGNFTEQWAVGEDPCLLIQEEDMGQSPSQAVREGGACGYQGAWKDPDLPMMMAKLAGSHLYPPDLGSQSPHLWGFSELSLPPPGGSPLAGRPEPAPSSARRTDAPPVAGQPSVGPSSTPQTPRPDSGPPGGAGLRAAETSDRHEGHLGRPSSRAGQVRRLWSPSRRVCPRHAPH</sequence>
<dbReference type="Proteomes" id="UP001162501">
    <property type="component" value="Chromosome 9"/>
</dbReference>
<name>A0ACB0FN50_RANTA</name>
<accession>A0ACB0FN50</accession>